<keyword evidence="2" id="KW-1185">Reference proteome</keyword>
<dbReference type="EMBL" id="CALSDN010000022">
    <property type="protein sequence ID" value="CAH6723882.1"/>
    <property type="molecule type" value="Genomic_DNA"/>
</dbReference>
<gene>
    <name evidence="1" type="ORF">CLIB1444_22S00364</name>
</gene>
<organism evidence="1 2">
    <name type="scientific">[Candida] jaroonii</name>
    <dbReference type="NCBI Taxonomy" id="467808"/>
    <lineage>
        <taxon>Eukaryota</taxon>
        <taxon>Fungi</taxon>
        <taxon>Dikarya</taxon>
        <taxon>Ascomycota</taxon>
        <taxon>Saccharomycotina</taxon>
        <taxon>Pichiomycetes</taxon>
        <taxon>Debaryomycetaceae</taxon>
        <taxon>Yamadazyma</taxon>
    </lineage>
</organism>
<dbReference type="Proteomes" id="UP001152531">
    <property type="component" value="Unassembled WGS sequence"/>
</dbReference>
<proteinExistence type="predicted"/>
<evidence type="ECO:0000313" key="1">
    <source>
        <dbReference type="EMBL" id="CAH6723882.1"/>
    </source>
</evidence>
<evidence type="ECO:0000313" key="2">
    <source>
        <dbReference type="Proteomes" id="UP001152531"/>
    </source>
</evidence>
<reference evidence="1" key="1">
    <citation type="submission" date="2022-06" db="EMBL/GenBank/DDBJ databases">
        <authorList>
            <person name="Legras J.-L."/>
            <person name="Devillers H."/>
            <person name="Grondin C."/>
        </authorList>
    </citation>
    <scope>NUCLEOTIDE SEQUENCE</scope>
    <source>
        <strain evidence="1">CLIB 1444</strain>
    </source>
</reference>
<sequence length="984" mass="114939">MKTLAANIQKPLLDDRSYKFIELDNGIRCVLIHDPTAEISAAALDVNVGSNTDKSYQVPGLAHFCEHLLFMGTEKFPNENEYSQYLSKHGGHSNAYTSFEHTNYYFEINSNYLEGGLDIFSEFFKTPLFKQSCKDKEINAVDSENKKNLQNDMWRFYQLEKSLANENHPFNYFSTGNFTTLNQPDIVDTLKKFYYENYSSNIMNLTISGKEDLDTLQEFAIKYFEPIENRNVKPKSYGVPIYTPEQLITVTKIKSIMDSNKLELNFIIPTDLYDKWQYSPSIYYSHLFGHESKGSIYYHLNDLGYITSLSCGHSVICKESSVFLIDIELTDLGLKNYDFILQNIFQYLHMIKTTAISEEIFEEIKQIKNIDFKFKQKQNISSYVSKLSNSMSKFQIIPPEMILNHQTMIEFNQLEIEKFGEYLDLTNLRVILSSNEFNFSQKEHWYGTEYSNDQLKPLKSITLNENYHLPKINPFLPSNFKIFNEKSLPLKKPFLLKNTNKYQVWFKFDDQFSIPKVSMNLFLHLPQSNHDMTSSILTQLYCELYEDKLNDISYYASIAGLNYSINHWRDGILIKLNGYNDKILMLLTEIVNFHDFHPTKEKFVIIKDKLSKDYKNFDYETPYYQIGNNFLTLVNEKTYLTRFKSEALKDITFEQFNGFKDTLFSSMFIESLIVGNTNITELQKIVNLLELKVPVISSSMEDINKQIKLKSIDFSTSQVVNLDLLDKDQVNSCIEYFIKVDYMGNYLSQAKLELIIALLNEPCFNQLRTKEQLGYVVFSNLRKARNYFGYRILVQSEKSCKYLITRIESFLHQMVEYLETMEVEVFERFKASLIDKKSIKLKNLSEESNKFWNSITDGYYDFELNDKLISILSTLTKEDIISFYNGLFSLPKLIVCLNSSRAKEAALKKYVKQLGYEGDIVEDVETLALRVNKDPADLYKELEANFPEYEYKEVSLEEFRANGFGDMPKPVESLSNFVYTEVHL</sequence>
<accession>A0ACA9YGL9</accession>
<name>A0ACA9YGL9_9ASCO</name>
<comment type="caution">
    <text evidence="1">The sequence shown here is derived from an EMBL/GenBank/DDBJ whole genome shotgun (WGS) entry which is preliminary data.</text>
</comment>
<protein>
    <submittedName>
        <fullName evidence="1">A-factor-processing enzyme</fullName>
    </submittedName>
</protein>